<dbReference type="AlphaFoldDB" id="A0AAD4QVB5"/>
<evidence type="ECO:0000256" key="1">
    <source>
        <dbReference type="SAM" id="MobiDB-lite"/>
    </source>
</evidence>
<feature type="region of interest" description="Disordered" evidence="1">
    <location>
        <begin position="160"/>
        <end position="185"/>
    </location>
</feature>
<dbReference type="Proteomes" id="UP001201812">
    <property type="component" value="Unassembled WGS sequence"/>
</dbReference>
<protein>
    <submittedName>
        <fullName evidence="2">Uncharacterized protein</fullName>
    </submittedName>
</protein>
<feature type="region of interest" description="Disordered" evidence="1">
    <location>
        <begin position="1"/>
        <end position="28"/>
    </location>
</feature>
<comment type="caution">
    <text evidence="2">The sequence shown here is derived from an EMBL/GenBank/DDBJ whole genome shotgun (WGS) entry which is preliminary data.</text>
</comment>
<keyword evidence="3" id="KW-1185">Reference proteome</keyword>
<sequence length="365" mass="40720">MSQPDSSHGSDENNGRKKREHITPAAPWHSKYTAEAKKVGASGWMKCMKKGRCRKAGDCVQRSGKGYRETKCRYCSWIFHICTATPKHREGAETGTRCRDGSRYCADGNYCDMSHPRKDKAGKVYGKCVSGERPTDHTEIPYEDQTVEYGQPLNVGLARDKADTGTRRPPLQYSNNDKIGDHYNEGKRKGSYAALARVEDVDALESGEGDLLLADGKGGGPGNRRAVARKEINLFQDGVVAVPAKELETLILDSVRRVGKSGKVYRPMQGYASKIRKALGKRIPHGRYRMVIIDDVNTWDSNLRMPDGNGAVNNIEPFQPGGRVKVEGENSKVYKLFQARLNRPPSNKVRPSKKLKDIIIDFQYD</sequence>
<proteinExistence type="predicted"/>
<evidence type="ECO:0000313" key="2">
    <source>
        <dbReference type="EMBL" id="KAI1703628.1"/>
    </source>
</evidence>
<accession>A0AAD4QVB5</accession>
<organism evidence="2 3">
    <name type="scientific">Ditylenchus destructor</name>
    <dbReference type="NCBI Taxonomy" id="166010"/>
    <lineage>
        <taxon>Eukaryota</taxon>
        <taxon>Metazoa</taxon>
        <taxon>Ecdysozoa</taxon>
        <taxon>Nematoda</taxon>
        <taxon>Chromadorea</taxon>
        <taxon>Rhabditida</taxon>
        <taxon>Tylenchina</taxon>
        <taxon>Tylenchomorpha</taxon>
        <taxon>Sphaerularioidea</taxon>
        <taxon>Anguinidae</taxon>
        <taxon>Anguininae</taxon>
        <taxon>Ditylenchus</taxon>
    </lineage>
</organism>
<evidence type="ECO:0000313" key="3">
    <source>
        <dbReference type="Proteomes" id="UP001201812"/>
    </source>
</evidence>
<name>A0AAD4QVB5_9BILA</name>
<gene>
    <name evidence="2" type="ORF">DdX_14767</name>
</gene>
<reference evidence="2" key="1">
    <citation type="submission" date="2022-01" db="EMBL/GenBank/DDBJ databases">
        <title>Genome Sequence Resource for Two Populations of Ditylenchus destructor, the Migratory Endoparasitic Phytonematode.</title>
        <authorList>
            <person name="Zhang H."/>
            <person name="Lin R."/>
            <person name="Xie B."/>
        </authorList>
    </citation>
    <scope>NUCLEOTIDE SEQUENCE</scope>
    <source>
        <strain evidence="2">BazhouSP</strain>
    </source>
</reference>
<dbReference type="EMBL" id="JAKKPZ010000079">
    <property type="protein sequence ID" value="KAI1703628.1"/>
    <property type="molecule type" value="Genomic_DNA"/>
</dbReference>